<comment type="caution">
    <text evidence="1">The sequence shown here is derived from an EMBL/GenBank/DDBJ whole genome shotgun (WGS) entry which is preliminary data.</text>
</comment>
<sequence length="375" mass="44279">MTYLYEKPDPSIHGVLLPELEEDYEFDFGIFFMDDIKSPETLRHRPLMPNASDYGNGVEFLGKYNPARDERYDPPSLEQMRIDEAVFKVGSPHKAQRKPFTALYQEYWQDNMDNEEELEFSRNYLLSKAPGRQVHLTCHRRRWVIYKEGQYITANESIALHNAAKQGLPVPRIFCREKLYAGFKGDEDIYSIKMSYIAGQPLTKTWVTLTHEERVDVFTQVRNMLLRLTVPEEAPGFIGSCDGEDIRDSRVHNTYFGQICRNEREFNKYMISTLFSAPETVKKAYLRKLNARRHRVVFCHGDLSPDNIIVNEHMRVVGLLDWEDAGYYPECWENIKFYGRPEMVPHWHEYGKYLLPNVFEDEVNEYLEVRRYQLP</sequence>
<evidence type="ECO:0000313" key="1">
    <source>
        <dbReference type="EMBL" id="KAJ3493042.1"/>
    </source>
</evidence>
<keyword evidence="2" id="KW-1185">Reference proteome</keyword>
<dbReference type="Proteomes" id="UP001148737">
    <property type="component" value="Unassembled WGS sequence"/>
</dbReference>
<gene>
    <name evidence="1" type="ORF">NLG97_g4988</name>
</gene>
<proteinExistence type="predicted"/>
<reference evidence="1" key="1">
    <citation type="submission" date="2022-07" db="EMBL/GenBank/DDBJ databases">
        <title>Genome Sequence of Lecanicillium saksenae.</title>
        <authorList>
            <person name="Buettner E."/>
        </authorList>
    </citation>
    <scope>NUCLEOTIDE SEQUENCE</scope>
    <source>
        <strain evidence="1">VT-O1</strain>
    </source>
</reference>
<evidence type="ECO:0000313" key="2">
    <source>
        <dbReference type="Proteomes" id="UP001148737"/>
    </source>
</evidence>
<name>A0ACC1QV13_9HYPO</name>
<dbReference type="EMBL" id="JANAKD010000529">
    <property type="protein sequence ID" value="KAJ3493042.1"/>
    <property type="molecule type" value="Genomic_DNA"/>
</dbReference>
<protein>
    <submittedName>
        <fullName evidence="1">Uncharacterized protein</fullName>
    </submittedName>
</protein>
<organism evidence="1 2">
    <name type="scientific">Lecanicillium saksenae</name>
    <dbReference type="NCBI Taxonomy" id="468837"/>
    <lineage>
        <taxon>Eukaryota</taxon>
        <taxon>Fungi</taxon>
        <taxon>Dikarya</taxon>
        <taxon>Ascomycota</taxon>
        <taxon>Pezizomycotina</taxon>
        <taxon>Sordariomycetes</taxon>
        <taxon>Hypocreomycetidae</taxon>
        <taxon>Hypocreales</taxon>
        <taxon>Cordycipitaceae</taxon>
        <taxon>Lecanicillium</taxon>
    </lineage>
</organism>
<accession>A0ACC1QV13</accession>